<sequence>MERPVLFSKDNTEGKPPSCVLSLEDIVVDMWNILLPLGLTASVFGGTLRNNSLDGRIVGGTLAPIEQFPFQLSLHESYFNGLIDVYLCGASLISPTWVLTAAHCTIRKRVNDTLTVIHRLVYKSGGGSVDNLLQVDLPLLTNAQCAQIFDNGRVTDGMVCAGYIAGGKDTCQSGGRNGDKCKETTHLSRREESPLILFVMFQGDSGGALVLEDVQVGIVSWGSVCAEYPGVYARVSRFRNWITSISGV</sequence>
<dbReference type="SUPFAM" id="SSF50494">
    <property type="entry name" value="Trypsin-like serine proteases"/>
    <property type="match status" value="1"/>
</dbReference>
<dbReference type="AlphaFoldDB" id="A0A7R9F7P3"/>
<dbReference type="PRINTS" id="PR00722">
    <property type="entry name" value="CHYMOTRYPSIN"/>
</dbReference>
<keyword evidence="1" id="KW-1015">Disulfide bond</keyword>
<dbReference type="GO" id="GO:0006508">
    <property type="term" value="P:proteolysis"/>
    <property type="evidence" value="ECO:0007669"/>
    <property type="project" value="InterPro"/>
</dbReference>
<dbReference type="CDD" id="cd00190">
    <property type="entry name" value="Tryp_SPc"/>
    <property type="match status" value="1"/>
</dbReference>
<evidence type="ECO:0000256" key="1">
    <source>
        <dbReference type="ARBA" id="ARBA00023157"/>
    </source>
</evidence>
<dbReference type="Pfam" id="PF00089">
    <property type="entry name" value="Trypsin"/>
    <property type="match status" value="3"/>
</dbReference>
<name>A0A7R9F7P3_9NEOP</name>
<evidence type="ECO:0000259" key="2">
    <source>
        <dbReference type="PROSITE" id="PS50240"/>
    </source>
</evidence>
<dbReference type="SMART" id="SM00020">
    <property type="entry name" value="Tryp_SPc"/>
    <property type="match status" value="1"/>
</dbReference>
<dbReference type="Gene3D" id="2.40.10.10">
    <property type="entry name" value="Trypsin-like serine proteases"/>
    <property type="match status" value="2"/>
</dbReference>
<accession>A0A7R9F7P3</accession>
<dbReference type="PROSITE" id="PS00134">
    <property type="entry name" value="TRYPSIN_HIS"/>
    <property type="match status" value="1"/>
</dbReference>
<organism evidence="3">
    <name type="scientific">Timema bartmani</name>
    <dbReference type="NCBI Taxonomy" id="61472"/>
    <lineage>
        <taxon>Eukaryota</taxon>
        <taxon>Metazoa</taxon>
        <taxon>Ecdysozoa</taxon>
        <taxon>Arthropoda</taxon>
        <taxon>Hexapoda</taxon>
        <taxon>Insecta</taxon>
        <taxon>Pterygota</taxon>
        <taxon>Neoptera</taxon>
        <taxon>Polyneoptera</taxon>
        <taxon>Phasmatodea</taxon>
        <taxon>Timematodea</taxon>
        <taxon>Timematoidea</taxon>
        <taxon>Timematidae</taxon>
        <taxon>Timema</taxon>
    </lineage>
</organism>
<dbReference type="InterPro" id="IPR001254">
    <property type="entry name" value="Trypsin_dom"/>
</dbReference>
<dbReference type="PANTHER" id="PTHR24252:SF7">
    <property type="entry name" value="HYALIN"/>
    <property type="match status" value="1"/>
</dbReference>
<gene>
    <name evidence="3" type="ORF">TBIB3V08_LOCUS9735</name>
</gene>
<feature type="domain" description="Peptidase S1" evidence="2">
    <location>
        <begin position="57"/>
        <end position="247"/>
    </location>
</feature>
<dbReference type="GO" id="GO:0004252">
    <property type="term" value="F:serine-type endopeptidase activity"/>
    <property type="evidence" value="ECO:0007669"/>
    <property type="project" value="InterPro"/>
</dbReference>
<dbReference type="InterPro" id="IPR009003">
    <property type="entry name" value="Peptidase_S1_PA"/>
</dbReference>
<dbReference type="InterPro" id="IPR043504">
    <property type="entry name" value="Peptidase_S1_PA_chymotrypsin"/>
</dbReference>
<dbReference type="PANTHER" id="PTHR24252">
    <property type="entry name" value="ACROSIN-RELATED"/>
    <property type="match status" value="1"/>
</dbReference>
<protein>
    <recommendedName>
        <fullName evidence="2">Peptidase S1 domain-containing protein</fullName>
    </recommendedName>
</protein>
<evidence type="ECO:0000313" key="3">
    <source>
        <dbReference type="EMBL" id="CAD7447420.1"/>
    </source>
</evidence>
<dbReference type="PROSITE" id="PS50240">
    <property type="entry name" value="TRYPSIN_DOM"/>
    <property type="match status" value="1"/>
</dbReference>
<proteinExistence type="predicted"/>
<dbReference type="EMBL" id="OD568873">
    <property type="protein sequence ID" value="CAD7447420.1"/>
    <property type="molecule type" value="Genomic_DNA"/>
</dbReference>
<reference evidence="3" key="1">
    <citation type="submission" date="2020-11" db="EMBL/GenBank/DDBJ databases">
        <authorList>
            <person name="Tran Van P."/>
        </authorList>
    </citation>
    <scope>NUCLEOTIDE SEQUENCE</scope>
</reference>
<dbReference type="InterPro" id="IPR018114">
    <property type="entry name" value="TRYPSIN_HIS"/>
</dbReference>
<dbReference type="InterPro" id="IPR001314">
    <property type="entry name" value="Peptidase_S1A"/>
</dbReference>